<dbReference type="SUPFAM" id="SSF56300">
    <property type="entry name" value="Metallo-dependent phosphatases"/>
    <property type="match status" value="1"/>
</dbReference>
<evidence type="ECO:0000313" key="4">
    <source>
        <dbReference type="EMBL" id="EYR62431.1"/>
    </source>
</evidence>
<feature type="compositionally biased region" description="Low complexity" evidence="1">
    <location>
        <begin position="7"/>
        <end position="21"/>
    </location>
</feature>
<feature type="transmembrane region" description="Helical" evidence="2">
    <location>
        <begin position="57"/>
        <end position="77"/>
    </location>
</feature>
<sequence>MTTRTRGAGASPSPAGEAAAPDVLPARRTGRGLGAAWGRLVDTARRPVRWRRLRGRALLVAAVLLVSGTFGLVTASAEANLGPHAARYEVTLDHRVTVDLGPLGTLVVDSPAPLTLGARVTVQEIPSRLTELRTASTLEQLEEDLDRYVQLFSAPEGTLQTVGRALVADAVRRAVAAALVLGVVVLAVRAALGPGRRAELATAARDHRPLLVAGAVLPVLLTLTTTAAGTVLPARPSPGPPSAVFDGTPLEGAVITGRLAGVVDTYGSQVVAAYRRNEEFYDRAAAGVRAGWERQREVDARLREVREGAGVDPGPAEDETVSAVVVADLHCNVGMARVIRAVVEESGAEVVLNAGDTTMNGTTVETYCVTAFEQALPGGVTTVVADGNHDSAEIAAHERSLGWVVLDGQPVDVAGLRILGDADVRTTRVGVGTRQSGEETIGDAADRLADVACSDGGIDLLLVHDPRMGRPALQRGCAPAQVSGHYHRRVGPERAVGGVRYVSSSSAGAVSGQPTVGPLNGVAELTVLRFSRETGEVLDHRLVRVLPDGEVTVGFALRWPGPLPPAAEPADPRAPR</sequence>
<keyword evidence="2" id="KW-0472">Membrane</keyword>
<comment type="caution">
    <text evidence="4">The sequence shown here is derived from an EMBL/GenBank/DDBJ whole genome shotgun (WGS) entry which is preliminary data.</text>
</comment>
<organism evidence="4 5">
    <name type="scientific">Actinotalea ferrariae CF5-4</name>
    <dbReference type="NCBI Taxonomy" id="948458"/>
    <lineage>
        <taxon>Bacteria</taxon>
        <taxon>Bacillati</taxon>
        <taxon>Actinomycetota</taxon>
        <taxon>Actinomycetes</taxon>
        <taxon>Micrococcales</taxon>
        <taxon>Cellulomonadaceae</taxon>
        <taxon>Actinotalea</taxon>
    </lineage>
</organism>
<dbReference type="AlphaFoldDB" id="A0A021VMP5"/>
<dbReference type="GO" id="GO:0016787">
    <property type="term" value="F:hydrolase activity"/>
    <property type="evidence" value="ECO:0007669"/>
    <property type="project" value="InterPro"/>
</dbReference>
<feature type="transmembrane region" description="Helical" evidence="2">
    <location>
        <begin position="174"/>
        <end position="192"/>
    </location>
</feature>
<gene>
    <name evidence="4" type="ORF">N866_08570</name>
</gene>
<name>A0A021VMP5_9CELL</name>
<dbReference type="OrthoDB" id="5241348at2"/>
<evidence type="ECO:0000256" key="2">
    <source>
        <dbReference type="SAM" id="Phobius"/>
    </source>
</evidence>
<feature type="region of interest" description="Disordered" evidence="1">
    <location>
        <begin position="1"/>
        <end position="25"/>
    </location>
</feature>
<evidence type="ECO:0000256" key="1">
    <source>
        <dbReference type="SAM" id="MobiDB-lite"/>
    </source>
</evidence>
<keyword evidence="2" id="KW-0812">Transmembrane</keyword>
<evidence type="ECO:0000259" key="3">
    <source>
        <dbReference type="Pfam" id="PF00149"/>
    </source>
</evidence>
<dbReference type="Proteomes" id="UP000019753">
    <property type="component" value="Unassembled WGS sequence"/>
</dbReference>
<dbReference type="Pfam" id="PF00149">
    <property type="entry name" value="Metallophos"/>
    <property type="match status" value="1"/>
</dbReference>
<dbReference type="EMBL" id="AXCW01000242">
    <property type="protein sequence ID" value="EYR62431.1"/>
    <property type="molecule type" value="Genomic_DNA"/>
</dbReference>
<dbReference type="InterPro" id="IPR029052">
    <property type="entry name" value="Metallo-depent_PP-like"/>
</dbReference>
<keyword evidence="5" id="KW-1185">Reference proteome</keyword>
<proteinExistence type="predicted"/>
<dbReference type="InterPro" id="IPR004843">
    <property type="entry name" value="Calcineurin-like_PHP"/>
</dbReference>
<feature type="domain" description="Calcineurin-like phosphoesterase" evidence="3">
    <location>
        <begin position="324"/>
        <end position="399"/>
    </location>
</feature>
<feature type="transmembrane region" description="Helical" evidence="2">
    <location>
        <begin position="212"/>
        <end position="232"/>
    </location>
</feature>
<evidence type="ECO:0000313" key="5">
    <source>
        <dbReference type="Proteomes" id="UP000019753"/>
    </source>
</evidence>
<protein>
    <submittedName>
        <fullName evidence="4">Metallophosphoesterase</fullName>
    </submittedName>
</protein>
<accession>A0A021VMP5</accession>
<keyword evidence="2" id="KW-1133">Transmembrane helix</keyword>
<reference evidence="4 5" key="1">
    <citation type="submission" date="2014-01" db="EMBL/GenBank/DDBJ databases">
        <title>Actinotalea ferrariae CF5-4.</title>
        <authorList>
            <person name="Chen F."/>
            <person name="Li Y."/>
            <person name="Wang G."/>
        </authorList>
    </citation>
    <scope>NUCLEOTIDE SEQUENCE [LARGE SCALE GENOMIC DNA]</scope>
    <source>
        <strain evidence="4 5">CF5-4</strain>
    </source>
</reference>